<dbReference type="EMBL" id="KC632378">
    <property type="protein sequence ID" value="AGM32192.1"/>
    <property type="molecule type" value="mRNA"/>
</dbReference>
<accession>R4V0P2</accession>
<sequence length="51" mass="6133">MCHFHASILYFFYSQKTARVKNVHLYQVYCSLKHCFHAPIIRILGPDPQYF</sequence>
<dbReference type="AlphaFoldDB" id="R4V0P2"/>
<evidence type="ECO:0000313" key="1">
    <source>
        <dbReference type="EMBL" id="AGM32192.1"/>
    </source>
</evidence>
<name>R4V0P2_COPFO</name>
<proteinExistence type="evidence at transcript level"/>
<protein>
    <submittedName>
        <fullName evidence="1">Uncharacterized protein</fullName>
    </submittedName>
</protein>
<organism evidence="1">
    <name type="scientific">Coptotermes formosanus</name>
    <name type="common">Formosan subterranean termite</name>
    <dbReference type="NCBI Taxonomy" id="36987"/>
    <lineage>
        <taxon>Eukaryota</taxon>
        <taxon>Metazoa</taxon>
        <taxon>Ecdysozoa</taxon>
        <taxon>Arthropoda</taxon>
        <taxon>Hexapoda</taxon>
        <taxon>Insecta</taxon>
        <taxon>Pterygota</taxon>
        <taxon>Neoptera</taxon>
        <taxon>Polyneoptera</taxon>
        <taxon>Dictyoptera</taxon>
        <taxon>Blattodea</taxon>
        <taxon>Blattoidea</taxon>
        <taxon>Termitoidae</taxon>
        <taxon>Rhinotermitidae</taxon>
        <taxon>Coptotermes</taxon>
    </lineage>
</organism>
<reference evidence="1" key="1">
    <citation type="submission" date="2013-02" db="EMBL/GenBank/DDBJ databases">
        <title>Immune-Related transcriptome of Coptotermes formosanus Shiraki workers: the defense mechanism.</title>
        <authorList>
            <person name="Hussain A."/>
            <person name="Li Y.F."/>
            <person name="Wen S.Y."/>
        </authorList>
    </citation>
    <scope>NUCLEOTIDE SEQUENCE</scope>
</reference>